<keyword evidence="3" id="KW-1185">Reference proteome</keyword>
<dbReference type="Pfam" id="PF06605">
    <property type="entry name" value="Prophage_tail"/>
    <property type="match status" value="1"/>
</dbReference>
<dbReference type="RefSeq" id="WP_289836385.1">
    <property type="nucleotide sequence ID" value="NZ_JAUEIQ010000014.1"/>
</dbReference>
<protein>
    <submittedName>
        <fullName evidence="2">Phage tail spike protein</fullName>
    </submittedName>
</protein>
<dbReference type="NCBIfam" id="TIGR01665">
    <property type="entry name" value="put_anti_recept"/>
    <property type="match status" value="1"/>
</dbReference>
<dbReference type="EMBL" id="JAUEIQ010000014">
    <property type="protein sequence ID" value="MDN0064823.1"/>
    <property type="molecule type" value="Genomic_DNA"/>
</dbReference>
<dbReference type="InterPro" id="IPR007119">
    <property type="entry name" value="Phage_tail_spike_N"/>
</dbReference>
<reference evidence="2" key="2">
    <citation type="submission" date="2024-05" db="EMBL/GenBank/DDBJ databases">
        <title>Identification and characterization of horizontal gene transfer across gut microbiota members of farm animals based on homology search.</title>
        <authorList>
            <person name="Schwarzerova J."/>
            <person name="Nykrynova M."/>
            <person name="Jureckova K."/>
            <person name="Cejkova D."/>
            <person name="Rychlik I."/>
        </authorList>
    </citation>
    <scope>NUCLEOTIDE SEQUENCE</scope>
    <source>
        <strain evidence="2">176_SSukc20</strain>
    </source>
</reference>
<organism evidence="2 3">
    <name type="scientific">Collinsella ihumii</name>
    <dbReference type="NCBI Taxonomy" id="1720204"/>
    <lineage>
        <taxon>Bacteria</taxon>
        <taxon>Bacillati</taxon>
        <taxon>Actinomycetota</taxon>
        <taxon>Coriobacteriia</taxon>
        <taxon>Coriobacteriales</taxon>
        <taxon>Coriobacteriaceae</taxon>
        <taxon>Collinsella</taxon>
    </lineage>
</organism>
<reference evidence="2" key="1">
    <citation type="submission" date="2023-06" db="EMBL/GenBank/DDBJ databases">
        <authorList>
            <person name="Zeman M."/>
            <person name="Kubasova T."/>
            <person name="Jahodarova E."/>
            <person name="Nykrynova M."/>
            <person name="Rychlik I."/>
        </authorList>
    </citation>
    <scope>NUCLEOTIDE SEQUENCE</scope>
    <source>
        <strain evidence="2">176_SSukc20</strain>
    </source>
</reference>
<accession>A0ABT7XHD6</accession>
<sequence length="501" mass="54436">MALIRRIGFTRFSRWGDNLGRLTVSAATHTDALDGTDELHITCAEDLVKGDRIVWVDLQGVCHEHIVDTIDRAHDDSGAPDTQAVCINSINETWDDWVDDKRPSGSVAVALTSVLAGTRWAVGACDQDGSASRTFYHESVREALAGIIERWGGELETTIVHDGAGIVSRSVGIRAKRGNQNSAKRFTWTKDLVSVTRSVASDNPKTRVYGYGKGVETENGGYGRRLTFGDINNGKDYVEDDEATAVWGHPDGKGGVLPAVAAYIDEQCEDAAQLLQETKDYLEQVKEPKVTYTASVIDLYAFGRSWEGVGVGDAVAIIDKGFSENGVRLHGRVSQIERDLLTGNATVTFGTLADTMADMWQSVSNALKNNSQQNALYDAAAGTSVSWLKQLQAALNAQFNAVGTYHIETFELGEIWSNVPLNIETGLPVKATSNMWAININGHGQRLAAGLTSDGQWDWRTFLTGGMVTADVINSGTMRADRVRAGLLTDETGRNFWDLTS</sequence>
<feature type="non-terminal residue" evidence="2">
    <location>
        <position position="501"/>
    </location>
</feature>
<feature type="domain" description="Tail spike" evidence="1">
    <location>
        <begin position="106"/>
        <end position="359"/>
    </location>
</feature>
<dbReference type="InterPro" id="IPR010572">
    <property type="entry name" value="Tail_dom"/>
</dbReference>
<gene>
    <name evidence="2" type="ORF">QVN30_10985</name>
</gene>
<proteinExistence type="predicted"/>
<evidence type="ECO:0000313" key="2">
    <source>
        <dbReference type="EMBL" id="MDN0064823.1"/>
    </source>
</evidence>
<evidence type="ECO:0000313" key="3">
    <source>
        <dbReference type="Proteomes" id="UP001168435"/>
    </source>
</evidence>
<comment type="caution">
    <text evidence="2">The sequence shown here is derived from an EMBL/GenBank/DDBJ whole genome shotgun (WGS) entry which is preliminary data.</text>
</comment>
<name>A0ABT7XHD6_9ACTN</name>
<evidence type="ECO:0000259" key="1">
    <source>
        <dbReference type="Pfam" id="PF06605"/>
    </source>
</evidence>
<dbReference type="Proteomes" id="UP001168435">
    <property type="component" value="Unassembled WGS sequence"/>
</dbReference>